<evidence type="ECO:0000313" key="2">
    <source>
        <dbReference type="EMBL" id="PKA63458.1"/>
    </source>
</evidence>
<dbReference type="PANTHER" id="PTHR22930">
    <property type="match status" value="1"/>
</dbReference>
<evidence type="ECO:0000259" key="1">
    <source>
        <dbReference type="Pfam" id="PF26138"/>
    </source>
</evidence>
<protein>
    <recommendedName>
        <fullName evidence="1">DUF8040 domain-containing protein</fullName>
    </recommendedName>
</protein>
<sequence length="119" mass="13644">MPAAEQLAVFLRVITQADSYHSVCKFFQHSLETVNCNFRQVLEGVLTLKDNFVVLPDSTTPCHPHIRNNTHFYPYFKDILGAINGIHVPAIVPVHKQNRYKNRKDFISQNVMTAVSFDQ</sequence>
<dbReference type="AlphaFoldDB" id="A0A2I0B6M8"/>
<organism evidence="2 3">
    <name type="scientific">Apostasia shenzhenica</name>
    <dbReference type="NCBI Taxonomy" id="1088818"/>
    <lineage>
        <taxon>Eukaryota</taxon>
        <taxon>Viridiplantae</taxon>
        <taxon>Streptophyta</taxon>
        <taxon>Embryophyta</taxon>
        <taxon>Tracheophyta</taxon>
        <taxon>Spermatophyta</taxon>
        <taxon>Magnoliopsida</taxon>
        <taxon>Liliopsida</taxon>
        <taxon>Asparagales</taxon>
        <taxon>Orchidaceae</taxon>
        <taxon>Apostasioideae</taxon>
        <taxon>Apostasia</taxon>
    </lineage>
</organism>
<accession>A0A2I0B6M8</accession>
<dbReference type="PANTHER" id="PTHR22930:SF251">
    <property type="entry name" value="DDE TNP4 DOMAIN-CONTAINING PROTEIN"/>
    <property type="match status" value="1"/>
</dbReference>
<dbReference type="EMBL" id="KZ451908">
    <property type="protein sequence ID" value="PKA63458.1"/>
    <property type="molecule type" value="Genomic_DNA"/>
</dbReference>
<feature type="domain" description="DUF8040" evidence="1">
    <location>
        <begin position="3"/>
        <end position="46"/>
    </location>
</feature>
<dbReference type="InterPro" id="IPR058353">
    <property type="entry name" value="DUF8040"/>
</dbReference>
<name>A0A2I0B6M8_9ASPA</name>
<dbReference type="Pfam" id="PF26138">
    <property type="entry name" value="DUF8040"/>
    <property type="match status" value="1"/>
</dbReference>
<dbReference type="Proteomes" id="UP000236161">
    <property type="component" value="Unassembled WGS sequence"/>
</dbReference>
<dbReference type="STRING" id="1088818.A0A2I0B6M8"/>
<gene>
    <name evidence="2" type="ORF">AXF42_Ash005353</name>
</gene>
<evidence type="ECO:0000313" key="3">
    <source>
        <dbReference type="Proteomes" id="UP000236161"/>
    </source>
</evidence>
<keyword evidence="3" id="KW-1185">Reference proteome</keyword>
<dbReference type="OrthoDB" id="1681765at2759"/>
<reference evidence="2 3" key="1">
    <citation type="journal article" date="2017" name="Nature">
        <title>The Apostasia genome and the evolution of orchids.</title>
        <authorList>
            <person name="Zhang G.Q."/>
            <person name="Liu K.W."/>
            <person name="Li Z."/>
            <person name="Lohaus R."/>
            <person name="Hsiao Y.Y."/>
            <person name="Niu S.C."/>
            <person name="Wang J.Y."/>
            <person name="Lin Y.C."/>
            <person name="Xu Q."/>
            <person name="Chen L.J."/>
            <person name="Yoshida K."/>
            <person name="Fujiwara S."/>
            <person name="Wang Z.W."/>
            <person name="Zhang Y.Q."/>
            <person name="Mitsuda N."/>
            <person name="Wang M."/>
            <person name="Liu G.H."/>
            <person name="Pecoraro L."/>
            <person name="Huang H.X."/>
            <person name="Xiao X.J."/>
            <person name="Lin M."/>
            <person name="Wu X.Y."/>
            <person name="Wu W.L."/>
            <person name="Chen Y.Y."/>
            <person name="Chang S.B."/>
            <person name="Sakamoto S."/>
            <person name="Ohme-Takagi M."/>
            <person name="Yagi M."/>
            <person name="Zeng S.J."/>
            <person name="Shen C.Y."/>
            <person name="Yeh C.M."/>
            <person name="Luo Y.B."/>
            <person name="Tsai W.C."/>
            <person name="Van de Peer Y."/>
            <person name="Liu Z.J."/>
        </authorList>
    </citation>
    <scope>NUCLEOTIDE SEQUENCE [LARGE SCALE GENOMIC DNA]</scope>
    <source>
        <strain evidence="3">cv. Shenzhen</strain>
        <tissue evidence="2">Stem</tissue>
    </source>
</reference>
<proteinExistence type="predicted"/>
<dbReference type="InterPro" id="IPR045249">
    <property type="entry name" value="HARBI1-like"/>
</dbReference>